<evidence type="ECO:0000256" key="1">
    <source>
        <dbReference type="SAM" id="MobiDB-lite"/>
    </source>
</evidence>
<proteinExistence type="predicted"/>
<gene>
    <name evidence="2" type="ORF">E1091_14550</name>
</gene>
<organism evidence="2 3">
    <name type="scientific">Micromonospora fluostatini</name>
    <dbReference type="NCBI Taxonomy" id="1629071"/>
    <lineage>
        <taxon>Bacteria</taxon>
        <taxon>Bacillati</taxon>
        <taxon>Actinomycetota</taxon>
        <taxon>Actinomycetes</taxon>
        <taxon>Micromonosporales</taxon>
        <taxon>Micromonosporaceae</taxon>
        <taxon>Micromonospora</taxon>
    </lineage>
</organism>
<protein>
    <submittedName>
        <fullName evidence="2">Uncharacterized protein</fullName>
    </submittedName>
</protein>
<sequence>MAVIVEVVVEDQARTLVDPRDVRGEVLRRRRAEGRAQSSGQRLHGSRHGRTSHPAGPDPAIGADVDVTVFEERVAPEKAGRHDVLGVLAFAVVRLCPSLDVRQDDQVAGDIGTTEITPDD</sequence>
<dbReference type="Proteomes" id="UP000295626">
    <property type="component" value="Unassembled WGS sequence"/>
</dbReference>
<feature type="region of interest" description="Disordered" evidence="1">
    <location>
        <begin position="26"/>
        <end position="62"/>
    </location>
</feature>
<keyword evidence="3" id="KW-1185">Reference proteome</keyword>
<evidence type="ECO:0000313" key="3">
    <source>
        <dbReference type="Proteomes" id="UP000295626"/>
    </source>
</evidence>
<reference evidence="2 3" key="1">
    <citation type="submission" date="2019-02" db="EMBL/GenBank/DDBJ databases">
        <title>Draft genome sequences of novel Actinobacteria.</title>
        <authorList>
            <person name="Sahin N."/>
            <person name="Ay H."/>
            <person name="Saygin H."/>
        </authorList>
    </citation>
    <scope>NUCLEOTIDE SEQUENCE [LARGE SCALE GENOMIC DNA]</scope>
    <source>
        <strain evidence="2 3">JCM 30529</strain>
    </source>
</reference>
<comment type="caution">
    <text evidence="2">The sequence shown here is derived from an EMBL/GenBank/DDBJ whole genome shotgun (WGS) entry which is preliminary data.</text>
</comment>
<name>A0ABY2DES1_9ACTN</name>
<dbReference type="EMBL" id="SMKE01000581">
    <property type="protein sequence ID" value="TDB89740.1"/>
    <property type="molecule type" value="Genomic_DNA"/>
</dbReference>
<accession>A0ABY2DES1</accession>
<feature type="non-terminal residue" evidence="2">
    <location>
        <position position="120"/>
    </location>
</feature>
<evidence type="ECO:0000313" key="2">
    <source>
        <dbReference type="EMBL" id="TDB89740.1"/>
    </source>
</evidence>